<accession>A0A6A6BED0</accession>
<gene>
    <name evidence="3" type="ORF">K452DRAFT_20116</name>
</gene>
<dbReference type="Gene3D" id="3.30.710.10">
    <property type="entry name" value="Potassium Channel Kv1.1, Chain A"/>
    <property type="match status" value="1"/>
</dbReference>
<feature type="compositionally biased region" description="Basic and acidic residues" evidence="1">
    <location>
        <begin position="13"/>
        <end position="24"/>
    </location>
</feature>
<proteinExistence type="predicted"/>
<dbReference type="PANTHER" id="PTHR47843">
    <property type="entry name" value="BTB DOMAIN-CONTAINING PROTEIN-RELATED"/>
    <property type="match status" value="1"/>
</dbReference>
<reference evidence="3" key="1">
    <citation type="journal article" date="2020" name="Stud. Mycol.">
        <title>101 Dothideomycetes genomes: a test case for predicting lifestyles and emergence of pathogens.</title>
        <authorList>
            <person name="Haridas S."/>
            <person name="Albert R."/>
            <person name="Binder M."/>
            <person name="Bloem J."/>
            <person name="Labutti K."/>
            <person name="Salamov A."/>
            <person name="Andreopoulos B."/>
            <person name="Baker S."/>
            <person name="Barry K."/>
            <person name="Bills G."/>
            <person name="Bluhm B."/>
            <person name="Cannon C."/>
            <person name="Castanera R."/>
            <person name="Culley D."/>
            <person name="Daum C."/>
            <person name="Ezra D."/>
            <person name="Gonzalez J."/>
            <person name="Henrissat B."/>
            <person name="Kuo A."/>
            <person name="Liang C."/>
            <person name="Lipzen A."/>
            <person name="Lutzoni F."/>
            <person name="Magnuson J."/>
            <person name="Mondo S."/>
            <person name="Nolan M."/>
            <person name="Ohm R."/>
            <person name="Pangilinan J."/>
            <person name="Park H.-J."/>
            <person name="Ramirez L."/>
            <person name="Alfaro M."/>
            <person name="Sun H."/>
            <person name="Tritt A."/>
            <person name="Yoshinaga Y."/>
            <person name="Zwiers L.-H."/>
            <person name="Turgeon B."/>
            <person name="Goodwin S."/>
            <person name="Spatafora J."/>
            <person name="Crous P."/>
            <person name="Grigoriev I."/>
        </authorList>
    </citation>
    <scope>NUCLEOTIDE SEQUENCE</scope>
    <source>
        <strain evidence="3">CBS 121167</strain>
    </source>
</reference>
<dbReference type="SUPFAM" id="SSF54695">
    <property type="entry name" value="POZ domain"/>
    <property type="match status" value="1"/>
</dbReference>
<dbReference type="Proteomes" id="UP000799438">
    <property type="component" value="Unassembled WGS sequence"/>
</dbReference>
<dbReference type="SMART" id="SM00225">
    <property type="entry name" value="BTB"/>
    <property type="match status" value="1"/>
</dbReference>
<evidence type="ECO:0000313" key="4">
    <source>
        <dbReference type="Proteomes" id="UP000799438"/>
    </source>
</evidence>
<feature type="region of interest" description="Disordered" evidence="1">
    <location>
        <begin position="1"/>
        <end position="50"/>
    </location>
</feature>
<evidence type="ECO:0000259" key="2">
    <source>
        <dbReference type="PROSITE" id="PS50097"/>
    </source>
</evidence>
<dbReference type="EMBL" id="ML995484">
    <property type="protein sequence ID" value="KAF2142519.1"/>
    <property type="molecule type" value="Genomic_DNA"/>
</dbReference>
<name>A0A6A6BED0_9PEZI</name>
<evidence type="ECO:0000313" key="3">
    <source>
        <dbReference type="EMBL" id="KAF2142519.1"/>
    </source>
</evidence>
<dbReference type="PANTHER" id="PTHR47843:SF2">
    <property type="entry name" value="BTB DOMAIN-CONTAINING PROTEIN"/>
    <property type="match status" value="1"/>
</dbReference>
<dbReference type="AlphaFoldDB" id="A0A6A6BED0"/>
<dbReference type="RefSeq" id="XP_033398231.1">
    <property type="nucleotide sequence ID" value="XM_033536039.1"/>
</dbReference>
<sequence>MASMAPTNGDSEDPTKSKGKKEDVSSANAVTADPGLKPTPAFGRHLQKSPSFHDGTLRDIMVTVEVGNDPKVEAFTIHKDLLCHFSPNSRAALDGNFRETLEGKLTFSDVTPKSFRLFLDWLYSGALPSWPSHDIRGSHLPVEPIHVDEGETLKADEIEHYYQEQPESEALELLIFADQYDLRLLRNDCIDAIISMNPSHQG</sequence>
<dbReference type="CDD" id="cd18186">
    <property type="entry name" value="BTB_POZ_ZBTB_KLHL-like"/>
    <property type="match status" value="1"/>
</dbReference>
<dbReference type="PROSITE" id="PS50097">
    <property type="entry name" value="BTB"/>
    <property type="match status" value="1"/>
</dbReference>
<protein>
    <recommendedName>
        <fullName evidence="2">BTB domain-containing protein</fullName>
    </recommendedName>
</protein>
<dbReference type="InterPro" id="IPR011333">
    <property type="entry name" value="SKP1/BTB/POZ_sf"/>
</dbReference>
<dbReference type="OrthoDB" id="194443at2759"/>
<organism evidence="3 4">
    <name type="scientific">Aplosporella prunicola CBS 121167</name>
    <dbReference type="NCBI Taxonomy" id="1176127"/>
    <lineage>
        <taxon>Eukaryota</taxon>
        <taxon>Fungi</taxon>
        <taxon>Dikarya</taxon>
        <taxon>Ascomycota</taxon>
        <taxon>Pezizomycotina</taxon>
        <taxon>Dothideomycetes</taxon>
        <taxon>Dothideomycetes incertae sedis</taxon>
        <taxon>Botryosphaeriales</taxon>
        <taxon>Aplosporellaceae</taxon>
        <taxon>Aplosporella</taxon>
    </lineage>
</organism>
<feature type="domain" description="BTB" evidence="2">
    <location>
        <begin position="58"/>
        <end position="127"/>
    </location>
</feature>
<evidence type="ECO:0000256" key="1">
    <source>
        <dbReference type="SAM" id="MobiDB-lite"/>
    </source>
</evidence>
<dbReference type="InterPro" id="IPR000210">
    <property type="entry name" value="BTB/POZ_dom"/>
</dbReference>
<dbReference type="GeneID" id="54293535"/>
<dbReference type="Pfam" id="PF00651">
    <property type="entry name" value="BTB"/>
    <property type="match status" value="1"/>
</dbReference>
<keyword evidence="4" id="KW-1185">Reference proteome</keyword>